<keyword evidence="2" id="KW-1185">Reference proteome</keyword>
<sequence length="251" mass="26652">MLQRRTFVRPSNPGRVPPLELHVAAGVATLVSFAECSRPEVLDFAQGHPSLRLIDMGEGSLILSPSADLAPGERVPLSVSTGPGAEPLRFVLVTRRDAVDVRVQVVRTASGSDEEGVDGVARSLLDAPGAQATLELPQGVVEFDARKTRGRVDSVLWLGRRFFATVSVRGHKKGATPWPLVQVRMRATLQDGEVWEGPARLVSGVAGSARQRHIATGLLPGGASGVELALDEADTPGVFQPLSREEPSTPP</sequence>
<evidence type="ECO:0000313" key="2">
    <source>
        <dbReference type="Proteomes" id="UP000182229"/>
    </source>
</evidence>
<dbReference type="Proteomes" id="UP000182229">
    <property type="component" value="Unassembled WGS sequence"/>
</dbReference>
<protein>
    <submittedName>
        <fullName evidence="1">Uncharacterized protein</fullName>
    </submittedName>
</protein>
<dbReference type="AlphaFoldDB" id="A0A1L9B1A5"/>
<gene>
    <name evidence="1" type="ORF">BON30_36240</name>
</gene>
<organism evidence="1 2">
    <name type="scientific">Cystobacter ferrugineus</name>
    <dbReference type="NCBI Taxonomy" id="83449"/>
    <lineage>
        <taxon>Bacteria</taxon>
        <taxon>Pseudomonadati</taxon>
        <taxon>Myxococcota</taxon>
        <taxon>Myxococcia</taxon>
        <taxon>Myxococcales</taxon>
        <taxon>Cystobacterineae</taxon>
        <taxon>Archangiaceae</taxon>
        <taxon>Cystobacter</taxon>
    </lineage>
</organism>
<reference evidence="1 2" key="2">
    <citation type="submission" date="2016-12" db="EMBL/GenBank/DDBJ databases">
        <title>Draft Genome Sequence of Cystobacter ferrugineus Strain Cbfe23.</title>
        <authorList>
            <person name="Akbar S."/>
            <person name="Dowd S.E."/>
            <person name="Stevens D.C."/>
        </authorList>
    </citation>
    <scope>NUCLEOTIDE SEQUENCE [LARGE SCALE GENOMIC DNA]</scope>
    <source>
        <strain evidence="1 2">Cbfe23</strain>
    </source>
</reference>
<accession>A0A1L9B1A5</accession>
<evidence type="ECO:0000313" key="1">
    <source>
        <dbReference type="EMBL" id="OJH36048.1"/>
    </source>
</evidence>
<comment type="caution">
    <text evidence="1">The sequence shown here is derived from an EMBL/GenBank/DDBJ whole genome shotgun (WGS) entry which is preliminary data.</text>
</comment>
<dbReference type="Pfam" id="PF09544">
    <property type="entry name" value="DUF2381"/>
    <property type="match status" value="1"/>
</dbReference>
<reference evidence="2" key="1">
    <citation type="submission" date="2016-11" db="EMBL/GenBank/DDBJ databases">
        <authorList>
            <person name="Shukria A."/>
            <person name="Stevens D.C."/>
        </authorList>
    </citation>
    <scope>NUCLEOTIDE SEQUENCE [LARGE SCALE GENOMIC DNA]</scope>
    <source>
        <strain evidence="2">Cbfe23</strain>
    </source>
</reference>
<dbReference type="STRING" id="83449.BON30_36240"/>
<proteinExistence type="predicted"/>
<dbReference type="InterPro" id="IPR011754">
    <property type="entry name" value="Mxa_paralog_2268"/>
</dbReference>
<name>A0A1L9B1A5_9BACT</name>
<dbReference type="EMBL" id="MPIN01000012">
    <property type="protein sequence ID" value="OJH36048.1"/>
    <property type="molecule type" value="Genomic_DNA"/>
</dbReference>